<organism evidence="1 2">
    <name type="scientific">Cricetulus griseus</name>
    <name type="common">Chinese hamster</name>
    <name type="synonym">Cricetulus barabensis griseus</name>
    <dbReference type="NCBI Taxonomy" id="10029"/>
    <lineage>
        <taxon>Eukaryota</taxon>
        <taxon>Metazoa</taxon>
        <taxon>Chordata</taxon>
        <taxon>Craniata</taxon>
        <taxon>Vertebrata</taxon>
        <taxon>Euteleostomi</taxon>
        <taxon>Mammalia</taxon>
        <taxon>Eutheria</taxon>
        <taxon>Euarchontoglires</taxon>
        <taxon>Glires</taxon>
        <taxon>Rodentia</taxon>
        <taxon>Myomorpha</taxon>
        <taxon>Muroidea</taxon>
        <taxon>Cricetidae</taxon>
        <taxon>Cricetinae</taxon>
        <taxon>Cricetulus</taxon>
    </lineage>
</organism>
<protein>
    <submittedName>
        <fullName evidence="1">Uncharacterized protein</fullName>
    </submittedName>
</protein>
<evidence type="ECO:0000313" key="2">
    <source>
        <dbReference type="Proteomes" id="UP000001075"/>
    </source>
</evidence>
<evidence type="ECO:0000313" key="1">
    <source>
        <dbReference type="EMBL" id="EGW04396.1"/>
    </source>
</evidence>
<gene>
    <name evidence="1" type="ORF">I79_007910</name>
</gene>
<accession>G3HBV9</accession>
<name>G3HBV9_CRIGR</name>
<dbReference type="Proteomes" id="UP000001075">
    <property type="component" value="Unassembled WGS sequence"/>
</dbReference>
<sequence>MGCWTTSLLPSTKQASPLSFCLKFYSAQITSLIKDKIIQNINTSSTAFKTDMFKP</sequence>
<reference evidence="2" key="1">
    <citation type="journal article" date="2011" name="Nat. Biotechnol.">
        <title>The genomic sequence of the Chinese hamster ovary (CHO)-K1 cell line.</title>
        <authorList>
            <person name="Xu X."/>
            <person name="Nagarajan H."/>
            <person name="Lewis N.E."/>
            <person name="Pan S."/>
            <person name="Cai Z."/>
            <person name="Liu X."/>
            <person name="Chen W."/>
            <person name="Xie M."/>
            <person name="Wang W."/>
            <person name="Hammond S."/>
            <person name="Andersen M.R."/>
            <person name="Neff N."/>
            <person name="Passarelli B."/>
            <person name="Koh W."/>
            <person name="Fan H.C."/>
            <person name="Wang J."/>
            <person name="Gui Y."/>
            <person name="Lee K.H."/>
            <person name="Betenbaugh M.J."/>
            <person name="Quake S.R."/>
            <person name="Famili I."/>
            <person name="Palsson B.O."/>
            <person name="Wang J."/>
        </authorList>
    </citation>
    <scope>NUCLEOTIDE SEQUENCE [LARGE SCALE GENOMIC DNA]</scope>
    <source>
        <strain evidence="2">CHO K1 cell line</strain>
    </source>
</reference>
<dbReference type="EMBL" id="JH000273">
    <property type="protein sequence ID" value="EGW04396.1"/>
    <property type="molecule type" value="Genomic_DNA"/>
</dbReference>
<proteinExistence type="predicted"/>
<dbReference type="AlphaFoldDB" id="G3HBV9"/>
<dbReference type="InParanoid" id="G3HBV9"/>